<sequence length="228" mass="26031">MEDRVKPYIRMVENALEQARGQLSSLNENDKKLVELAELYLQDSKYYLEKKDYATALATVSYAEGLLDSLNLTGKIKIEWKREKPRKVLVAGTFDLLHPGHIRFFEETSKLGDLYVIVARDVNSERTKKRPVVVPEASRVYMVGSVRFVKKAVLGDEQDILKRVLEIKPDVIILGPDQGVDEAWLKKELAERGLPGVEVLRLSKRFNDLRPSSSREIIETVKKLFCGD</sequence>
<dbReference type="GO" id="GO:0016779">
    <property type="term" value="F:nucleotidyltransferase activity"/>
    <property type="evidence" value="ECO:0007669"/>
    <property type="project" value="UniProtKB-KW"/>
</dbReference>
<evidence type="ECO:0000259" key="5">
    <source>
        <dbReference type="Pfam" id="PF04010"/>
    </source>
</evidence>
<keyword evidence="3" id="KW-0175">Coiled coil</keyword>
<dbReference type="EMBL" id="DSDY01000192">
    <property type="protein sequence ID" value="HDS11242.1"/>
    <property type="molecule type" value="Genomic_DNA"/>
</dbReference>
<dbReference type="Gene3D" id="1.20.1270.90">
    <property type="entry name" value="AF1782-like"/>
    <property type="match status" value="1"/>
</dbReference>
<dbReference type="Gene3D" id="3.40.50.620">
    <property type="entry name" value="HUPs"/>
    <property type="match status" value="1"/>
</dbReference>
<proteinExistence type="predicted"/>
<dbReference type="SUPFAM" id="SSF158372">
    <property type="entry name" value="AF1782-like"/>
    <property type="match status" value="1"/>
</dbReference>
<protein>
    <submittedName>
        <fullName evidence="6">Cytidylyltransferase family protein</fullName>
    </submittedName>
</protein>
<dbReference type="InterPro" id="IPR023140">
    <property type="entry name" value="DUF357"/>
</dbReference>
<evidence type="ECO:0000256" key="2">
    <source>
        <dbReference type="ARBA" id="ARBA00022695"/>
    </source>
</evidence>
<feature type="coiled-coil region" evidence="3">
    <location>
        <begin position="9"/>
        <end position="36"/>
    </location>
</feature>
<keyword evidence="2 6" id="KW-0548">Nucleotidyltransferase</keyword>
<dbReference type="Pfam" id="PF04010">
    <property type="entry name" value="DUF357"/>
    <property type="match status" value="1"/>
</dbReference>
<dbReference type="PANTHER" id="PTHR43793">
    <property type="entry name" value="FAD SYNTHASE"/>
    <property type="match status" value="1"/>
</dbReference>
<dbReference type="InterPro" id="IPR004821">
    <property type="entry name" value="Cyt_trans-like"/>
</dbReference>
<evidence type="ECO:0000256" key="3">
    <source>
        <dbReference type="SAM" id="Coils"/>
    </source>
</evidence>
<keyword evidence="1 6" id="KW-0808">Transferase</keyword>
<dbReference type="InterPro" id="IPR036809">
    <property type="entry name" value="AF1782-like_sf"/>
</dbReference>
<organism evidence="6">
    <name type="scientific">Fervidicoccus fontis</name>
    <dbReference type="NCBI Taxonomy" id="683846"/>
    <lineage>
        <taxon>Archaea</taxon>
        <taxon>Thermoproteota</taxon>
        <taxon>Thermoprotei</taxon>
        <taxon>Fervidicoccales</taxon>
        <taxon>Fervidicoccaceae</taxon>
        <taxon>Fervidicoccus</taxon>
    </lineage>
</organism>
<gene>
    <name evidence="6" type="ORF">ENO04_06520</name>
</gene>
<dbReference type="PANTHER" id="PTHR43793:SF1">
    <property type="entry name" value="FAD SYNTHASE"/>
    <property type="match status" value="1"/>
</dbReference>
<dbReference type="SUPFAM" id="SSF52374">
    <property type="entry name" value="Nucleotidylyl transferase"/>
    <property type="match status" value="1"/>
</dbReference>
<dbReference type="Pfam" id="PF01467">
    <property type="entry name" value="CTP_transf_like"/>
    <property type="match status" value="1"/>
</dbReference>
<accession>A0A7C1E3G4</accession>
<feature type="domain" description="DUF357" evidence="5">
    <location>
        <begin position="8"/>
        <end position="74"/>
    </location>
</feature>
<evidence type="ECO:0000313" key="6">
    <source>
        <dbReference type="EMBL" id="HDS11242.1"/>
    </source>
</evidence>
<reference evidence="6" key="1">
    <citation type="journal article" date="2020" name="mSystems">
        <title>Genome- and Community-Level Interaction Insights into Carbon Utilization and Element Cycling Functions of Hydrothermarchaeota in Hydrothermal Sediment.</title>
        <authorList>
            <person name="Zhou Z."/>
            <person name="Liu Y."/>
            <person name="Xu W."/>
            <person name="Pan J."/>
            <person name="Luo Z.H."/>
            <person name="Li M."/>
        </authorList>
    </citation>
    <scope>NUCLEOTIDE SEQUENCE [LARGE SCALE GENOMIC DNA]</scope>
    <source>
        <strain evidence="6">SpSt-123</strain>
    </source>
</reference>
<name>A0A7C1E3G4_9CREN</name>
<evidence type="ECO:0000259" key="4">
    <source>
        <dbReference type="Pfam" id="PF01467"/>
    </source>
</evidence>
<comment type="caution">
    <text evidence="6">The sequence shown here is derived from an EMBL/GenBank/DDBJ whole genome shotgun (WGS) entry which is preliminary data.</text>
</comment>
<dbReference type="NCBIfam" id="TIGR00125">
    <property type="entry name" value="cyt_tran_rel"/>
    <property type="match status" value="1"/>
</dbReference>
<dbReference type="AlphaFoldDB" id="A0A7C1E3G4"/>
<feature type="domain" description="Cytidyltransferase-like" evidence="4">
    <location>
        <begin position="90"/>
        <end position="218"/>
    </location>
</feature>
<dbReference type="InterPro" id="IPR050385">
    <property type="entry name" value="Archaeal_FAD_synthase"/>
</dbReference>
<dbReference type="InterPro" id="IPR014729">
    <property type="entry name" value="Rossmann-like_a/b/a_fold"/>
</dbReference>
<evidence type="ECO:0000256" key="1">
    <source>
        <dbReference type="ARBA" id="ARBA00022679"/>
    </source>
</evidence>